<keyword evidence="4" id="KW-1185">Reference proteome</keyword>
<evidence type="ECO:0000256" key="1">
    <source>
        <dbReference type="SAM" id="MobiDB-lite"/>
    </source>
</evidence>
<dbReference type="STRING" id="1202772.A0A1V9ZUT5"/>
<dbReference type="Proteomes" id="UP000243579">
    <property type="component" value="Unassembled WGS sequence"/>
</dbReference>
<protein>
    <recommendedName>
        <fullName evidence="2">Vps72/YL1 N-terminal domain-containing protein</fullName>
    </recommendedName>
</protein>
<feature type="region of interest" description="Disordered" evidence="1">
    <location>
        <begin position="219"/>
        <end position="245"/>
    </location>
</feature>
<evidence type="ECO:0000259" key="2">
    <source>
        <dbReference type="Pfam" id="PF05764"/>
    </source>
</evidence>
<dbReference type="OrthoDB" id="78296at2759"/>
<sequence>MAKYELPGRSSRGSRINKLIGEAAEADEAFWGNEVWAEGEDEDYSTEAEEEDIVDSDFDEDEAPDEEVHDADEERPAKRARATRSSFKEPAPQRPRRMVEPSAPRPVVELEPMGVRSSTIHKRVLSHELQQRYTEEARKAARDKNQAPKIVVRMTQAQLLAEAVRTEVDNTQSLNRLERLEEEKRADDMVPKAKYTGPAVRYYSSLRAPKLITFLNAETFPDVLRQGPPEPRRRPDISETDSVAA</sequence>
<feature type="region of interest" description="Disordered" evidence="1">
    <location>
        <begin position="31"/>
        <end position="114"/>
    </location>
</feature>
<organism evidence="3 4">
    <name type="scientific">Achlya hypogyna</name>
    <name type="common">Oomycete</name>
    <name type="synonym">Protoachlya hypogyna</name>
    <dbReference type="NCBI Taxonomy" id="1202772"/>
    <lineage>
        <taxon>Eukaryota</taxon>
        <taxon>Sar</taxon>
        <taxon>Stramenopiles</taxon>
        <taxon>Oomycota</taxon>
        <taxon>Saprolegniomycetes</taxon>
        <taxon>Saprolegniales</taxon>
        <taxon>Achlyaceae</taxon>
        <taxon>Achlya</taxon>
    </lineage>
</organism>
<comment type="caution">
    <text evidence="3">The sequence shown here is derived from an EMBL/GenBank/DDBJ whole genome shotgun (WGS) entry which is preliminary data.</text>
</comment>
<dbReference type="Pfam" id="PF05764">
    <property type="entry name" value="YL1"/>
    <property type="match status" value="1"/>
</dbReference>
<feature type="compositionally biased region" description="Acidic residues" evidence="1">
    <location>
        <begin position="37"/>
        <end position="71"/>
    </location>
</feature>
<evidence type="ECO:0000313" key="4">
    <source>
        <dbReference type="Proteomes" id="UP000243579"/>
    </source>
</evidence>
<evidence type="ECO:0000313" key="3">
    <source>
        <dbReference type="EMBL" id="OQS01767.1"/>
    </source>
</evidence>
<accession>A0A1V9ZUT5</accession>
<reference evidence="3 4" key="1">
    <citation type="journal article" date="2014" name="Genome Biol. Evol.">
        <title>The secreted proteins of Achlya hypogyna and Thraustotheca clavata identify the ancestral oomycete secretome and reveal gene acquisitions by horizontal gene transfer.</title>
        <authorList>
            <person name="Misner I."/>
            <person name="Blouin N."/>
            <person name="Leonard G."/>
            <person name="Richards T.A."/>
            <person name="Lane C.E."/>
        </authorList>
    </citation>
    <scope>NUCLEOTIDE SEQUENCE [LARGE SCALE GENOMIC DNA]</scope>
    <source>
        <strain evidence="3 4">ATCC 48635</strain>
    </source>
</reference>
<dbReference type="GO" id="GO:0005634">
    <property type="term" value="C:nucleus"/>
    <property type="evidence" value="ECO:0007669"/>
    <property type="project" value="TreeGrafter"/>
</dbReference>
<dbReference type="EMBL" id="JNBR01000001">
    <property type="protein sequence ID" value="OQS01767.1"/>
    <property type="molecule type" value="Genomic_DNA"/>
</dbReference>
<dbReference type="InterPro" id="IPR046757">
    <property type="entry name" value="YL1_N"/>
</dbReference>
<gene>
    <name evidence="3" type="ORF">ACHHYP_00263</name>
</gene>
<dbReference type="PANTHER" id="PTHR13275:SF4">
    <property type="entry name" value="VACUOLAR PROTEIN SORTING-ASSOCIATED PROTEIN 72 HOMOLOG"/>
    <property type="match status" value="1"/>
</dbReference>
<feature type="domain" description="Vps72/YL1 N-terminal" evidence="2">
    <location>
        <begin position="8"/>
        <end position="204"/>
    </location>
</feature>
<proteinExistence type="predicted"/>
<dbReference type="PANTHER" id="PTHR13275">
    <property type="entry name" value="YL-1 PROTEIN TRANSCRIPTION FACTOR-LIKE 1"/>
    <property type="match status" value="1"/>
</dbReference>
<name>A0A1V9ZUT5_ACHHY</name>
<dbReference type="AlphaFoldDB" id="A0A1V9ZUT5"/>